<dbReference type="AlphaFoldDB" id="A0A0J9RMU9"/>
<dbReference type="KEGG" id="dsi:Dsimw501_GD13725"/>
<evidence type="ECO:0008006" key="6">
    <source>
        <dbReference type="Google" id="ProtNLM"/>
    </source>
</evidence>
<name>A0A0J9RMU9_DROSI</name>
<evidence type="ECO:0000256" key="2">
    <source>
        <dbReference type="ARBA" id="ARBA00011022"/>
    </source>
</evidence>
<evidence type="ECO:0000256" key="1">
    <source>
        <dbReference type="ARBA" id="ARBA00004604"/>
    </source>
</evidence>
<reference evidence="5" key="3">
    <citation type="submission" date="2015-04" db="EMBL/GenBank/DDBJ databases">
        <authorList>
            <consortium name="FlyBase"/>
        </authorList>
    </citation>
    <scope>NUCLEOTIDE SEQUENCE</scope>
    <source>
        <strain evidence="5">W501</strain>
    </source>
</reference>
<evidence type="ECO:0000256" key="4">
    <source>
        <dbReference type="SAM" id="MobiDB-lite"/>
    </source>
</evidence>
<dbReference type="GO" id="GO:0000462">
    <property type="term" value="P:maturation of SSU-rRNA from tricistronic rRNA transcript (SSU-rRNA, 5.8S rRNA, LSU-rRNA)"/>
    <property type="evidence" value="ECO:0007669"/>
    <property type="project" value="InterPro"/>
</dbReference>
<dbReference type="GO" id="GO:0030686">
    <property type="term" value="C:90S preribosome"/>
    <property type="evidence" value="ECO:0007669"/>
    <property type="project" value="InterPro"/>
</dbReference>
<gene>
    <name evidence="5" type="primary">Dsim\GD13725</name>
    <name evidence="5" type="ORF">Dsimw501_GD13725</name>
</gene>
<feature type="compositionally biased region" description="Basic residues" evidence="4">
    <location>
        <begin position="1"/>
        <end position="12"/>
    </location>
</feature>
<feature type="compositionally biased region" description="Basic and acidic residues" evidence="4">
    <location>
        <begin position="62"/>
        <end position="86"/>
    </location>
</feature>
<feature type="region of interest" description="Disordered" evidence="4">
    <location>
        <begin position="1"/>
        <end position="86"/>
    </location>
</feature>
<proteinExistence type="inferred from homology"/>
<dbReference type="EMBL" id="CM002912">
    <property type="protein sequence ID" value="KMY97228.1"/>
    <property type="molecule type" value="Genomic_DNA"/>
</dbReference>
<reference evidence="5" key="2">
    <citation type="submission" date="2014-06" db="EMBL/GenBank/DDBJ databases">
        <authorList>
            <person name="Hu T."/>
            <person name="Eisen M.B."/>
            <person name="Thornton K.R."/>
            <person name="Andolfatto P."/>
        </authorList>
    </citation>
    <scope>NUCLEOTIDE SEQUENCE</scope>
    <source>
        <strain evidence="5">W501</strain>
    </source>
</reference>
<dbReference type="GO" id="GO:0030688">
    <property type="term" value="C:preribosome, small subunit precursor"/>
    <property type="evidence" value="ECO:0007669"/>
    <property type="project" value="InterPro"/>
</dbReference>
<evidence type="ECO:0000256" key="3">
    <source>
        <dbReference type="ARBA" id="ARBA00023242"/>
    </source>
</evidence>
<dbReference type="OrthoDB" id="18703at2759"/>
<feature type="compositionally biased region" description="Basic and acidic residues" evidence="4">
    <location>
        <begin position="22"/>
        <end position="36"/>
    </location>
</feature>
<accession>A0A0J9RMU9</accession>
<evidence type="ECO:0000313" key="5">
    <source>
        <dbReference type="EMBL" id="KMY97228.1"/>
    </source>
</evidence>
<organism evidence="5">
    <name type="scientific">Drosophila simulans</name>
    <name type="common">Fruit fly</name>
    <dbReference type="NCBI Taxonomy" id="7240"/>
    <lineage>
        <taxon>Eukaryota</taxon>
        <taxon>Metazoa</taxon>
        <taxon>Ecdysozoa</taxon>
        <taxon>Arthropoda</taxon>
        <taxon>Hexapoda</taxon>
        <taxon>Insecta</taxon>
        <taxon>Pterygota</taxon>
        <taxon>Neoptera</taxon>
        <taxon>Endopterygota</taxon>
        <taxon>Diptera</taxon>
        <taxon>Brachycera</taxon>
        <taxon>Muscomorpha</taxon>
        <taxon>Ephydroidea</taxon>
        <taxon>Drosophilidae</taxon>
        <taxon>Drosophila</taxon>
        <taxon>Sophophora</taxon>
    </lineage>
</organism>
<comment type="similarity">
    <text evidence="2">Belongs to the SLX9 family.</text>
</comment>
<dbReference type="Proteomes" id="UP000035880">
    <property type="component" value="Chromosome 3L"/>
</dbReference>
<sequence>MAKTKKNVRAKAKSVVGAAKQKAQDMKAKQREDRLLHKTLTPKKTTTKKEKSEAKHKKLLKRFAETRKERKEERKNNEKTKTFGDLKSLRDALPSLQDIYKLVKTKQKDVSEQAALTEPEVRLSANEKIRKKRTEMVNTVTSFEKLIKDKNFKKNPREFIAALVRNKYQAMEEDDHE</sequence>
<dbReference type="Bgee" id="FBgn0185431">
    <property type="expression patterns" value="Expressed in embryo and 3 other cell types or tissues"/>
</dbReference>
<protein>
    <recommendedName>
        <fullName evidence="6">Protein FAM207A</fullName>
    </recommendedName>
</protein>
<dbReference type="Pfam" id="PF15341">
    <property type="entry name" value="SLX9"/>
    <property type="match status" value="1"/>
</dbReference>
<keyword evidence="3" id="KW-0539">Nucleus</keyword>
<reference evidence="5" key="1">
    <citation type="journal article" date="2013" name="Genome Res.">
        <title>A second-generation assembly of the Drosophila simulans genome provides new insights into patterns of lineage-specific divergence.</title>
        <authorList>
            <person name="Hu T.T."/>
            <person name="Eisen M.B."/>
            <person name="Thornton K.R."/>
            <person name="Andolfatto P."/>
        </authorList>
    </citation>
    <scope>NUCLEOTIDE SEQUENCE [LARGE SCALE GENOMIC DNA]</scope>
    <source>
        <strain evidence="5">W501</strain>
    </source>
</reference>
<comment type="subcellular location">
    <subcellularLocation>
        <location evidence="1">Nucleus</location>
        <location evidence="1">Nucleolus</location>
    </subcellularLocation>
</comment>
<dbReference type="GO" id="GO:0005730">
    <property type="term" value="C:nucleolus"/>
    <property type="evidence" value="ECO:0007669"/>
    <property type="project" value="UniProtKB-SubCell"/>
</dbReference>
<dbReference type="InterPro" id="IPR028160">
    <property type="entry name" value="Slx9-like"/>
</dbReference>